<dbReference type="Pfam" id="PF01490">
    <property type="entry name" value="Aa_trans"/>
    <property type="match status" value="1"/>
</dbReference>
<comment type="subcellular location">
    <subcellularLocation>
        <location evidence="1">Membrane</location>
        <topology evidence="1">Multi-pass membrane protein</topology>
    </subcellularLocation>
</comment>
<dbReference type="PANTHER" id="PTHR22950:SF680">
    <property type="entry name" value="PROTON-COUPLED AMINO ACID TRANSPORTER 4-LIKE PROTEIN"/>
    <property type="match status" value="1"/>
</dbReference>
<feature type="transmembrane region" description="Helical" evidence="5">
    <location>
        <begin position="193"/>
        <end position="214"/>
    </location>
</feature>
<dbReference type="PANTHER" id="PTHR22950">
    <property type="entry name" value="AMINO ACID TRANSPORTER"/>
    <property type="match status" value="1"/>
</dbReference>
<feature type="transmembrane region" description="Helical" evidence="5">
    <location>
        <begin position="484"/>
        <end position="503"/>
    </location>
</feature>
<feature type="transmembrane region" description="Helical" evidence="5">
    <location>
        <begin position="263"/>
        <end position="280"/>
    </location>
</feature>
<keyword evidence="3 5" id="KW-1133">Transmembrane helix</keyword>
<feature type="transmembrane region" description="Helical" evidence="5">
    <location>
        <begin position="420"/>
        <end position="437"/>
    </location>
</feature>
<dbReference type="Proteomes" id="UP000466442">
    <property type="component" value="Unassembled WGS sequence"/>
</dbReference>
<reference evidence="7" key="1">
    <citation type="journal article" date="2021" name="Mol. Ecol. Resour.">
        <title>Apolygus lucorum genome provides insights into omnivorousness and mesophyll feeding.</title>
        <authorList>
            <person name="Liu Y."/>
            <person name="Liu H."/>
            <person name="Wang H."/>
            <person name="Huang T."/>
            <person name="Liu B."/>
            <person name="Yang B."/>
            <person name="Yin L."/>
            <person name="Li B."/>
            <person name="Zhang Y."/>
            <person name="Zhang S."/>
            <person name="Jiang F."/>
            <person name="Zhang X."/>
            <person name="Ren Y."/>
            <person name="Wang B."/>
            <person name="Wang S."/>
            <person name="Lu Y."/>
            <person name="Wu K."/>
            <person name="Fan W."/>
            <person name="Wang G."/>
        </authorList>
    </citation>
    <scope>NUCLEOTIDE SEQUENCE</scope>
    <source>
        <strain evidence="7">12Hb</strain>
    </source>
</reference>
<feature type="transmembrane region" description="Helical" evidence="5">
    <location>
        <begin position="131"/>
        <end position="152"/>
    </location>
</feature>
<dbReference type="GO" id="GO:0015179">
    <property type="term" value="F:L-amino acid transmembrane transporter activity"/>
    <property type="evidence" value="ECO:0007669"/>
    <property type="project" value="TreeGrafter"/>
</dbReference>
<dbReference type="AlphaFoldDB" id="A0A8S9XLX3"/>
<evidence type="ECO:0000256" key="1">
    <source>
        <dbReference type="ARBA" id="ARBA00004141"/>
    </source>
</evidence>
<dbReference type="InterPro" id="IPR013057">
    <property type="entry name" value="AA_transpt_TM"/>
</dbReference>
<feature type="transmembrane region" description="Helical" evidence="5">
    <location>
        <begin position="443"/>
        <end position="463"/>
    </location>
</feature>
<keyword evidence="8" id="KW-1185">Reference proteome</keyword>
<feature type="transmembrane region" description="Helical" evidence="5">
    <location>
        <begin position="234"/>
        <end position="251"/>
    </location>
</feature>
<feature type="transmembrane region" description="Helical" evidence="5">
    <location>
        <begin position="330"/>
        <end position="354"/>
    </location>
</feature>
<evidence type="ECO:0000256" key="4">
    <source>
        <dbReference type="ARBA" id="ARBA00023136"/>
    </source>
</evidence>
<feature type="transmembrane region" description="Helical" evidence="5">
    <location>
        <begin position="300"/>
        <end position="318"/>
    </location>
</feature>
<accession>A0A8S9XLX3</accession>
<organism evidence="7 8">
    <name type="scientific">Apolygus lucorum</name>
    <name type="common">Small green plant bug</name>
    <name type="synonym">Lygocoris lucorum</name>
    <dbReference type="NCBI Taxonomy" id="248454"/>
    <lineage>
        <taxon>Eukaryota</taxon>
        <taxon>Metazoa</taxon>
        <taxon>Ecdysozoa</taxon>
        <taxon>Arthropoda</taxon>
        <taxon>Hexapoda</taxon>
        <taxon>Insecta</taxon>
        <taxon>Pterygota</taxon>
        <taxon>Neoptera</taxon>
        <taxon>Paraneoptera</taxon>
        <taxon>Hemiptera</taxon>
        <taxon>Heteroptera</taxon>
        <taxon>Panheteroptera</taxon>
        <taxon>Cimicomorpha</taxon>
        <taxon>Miridae</taxon>
        <taxon>Mirini</taxon>
        <taxon>Apolygus</taxon>
    </lineage>
</organism>
<comment type="caution">
    <text evidence="7">The sequence shown here is derived from an EMBL/GenBank/DDBJ whole genome shotgun (WGS) entry which is preliminary data.</text>
</comment>
<feature type="transmembrane region" description="Helical" evidence="5">
    <location>
        <begin position="374"/>
        <end position="399"/>
    </location>
</feature>
<dbReference type="GO" id="GO:0005774">
    <property type="term" value="C:vacuolar membrane"/>
    <property type="evidence" value="ECO:0007669"/>
    <property type="project" value="TreeGrafter"/>
</dbReference>
<evidence type="ECO:0000259" key="6">
    <source>
        <dbReference type="Pfam" id="PF01490"/>
    </source>
</evidence>
<feature type="domain" description="Amino acid transporter transmembrane" evidence="6">
    <location>
        <begin position="99"/>
        <end position="501"/>
    </location>
</feature>
<feature type="transmembrane region" description="Helical" evidence="5">
    <location>
        <begin position="106"/>
        <end position="125"/>
    </location>
</feature>
<dbReference type="EMBL" id="WIXP02000006">
    <property type="protein sequence ID" value="KAF6209943.1"/>
    <property type="molecule type" value="Genomic_DNA"/>
</dbReference>
<protein>
    <recommendedName>
        <fullName evidence="6">Amino acid transporter transmembrane domain-containing protein</fullName>
    </recommendedName>
</protein>
<proteinExistence type="predicted"/>
<keyword evidence="4 5" id="KW-0472">Membrane</keyword>
<keyword evidence="2 5" id="KW-0812">Transmembrane</keyword>
<evidence type="ECO:0000256" key="3">
    <source>
        <dbReference type="ARBA" id="ARBA00022989"/>
    </source>
</evidence>
<gene>
    <name evidence="7" type="ORF">GE061_015697</name>
</gene>
<name>A0A8S9XLX3_APOLU</name>
<sequence length="513" mass="57762">MRYNTTVDMDGSKEVLTNINLKDEKMGIDNPAMVMCRRVSAVQPPYFEKNNEKSINGKLAEKDGALKAVYVTNPKPPLKTQKSQEAYYEPYDNREVKHPVTYWETLIHMLKASLGTGILAMPAAFNNAGWLIATIGTMVIGLICTYSIHMLISTEYELCKRRKRPSMTYPATAQAAVEEGPEKLRWLAPYVPTICNVFLLIYQVGSCCIYVVFIASNIKAVVDHYQPVDHQMEIRWYMLFILVPLILLSWVRNLKYLAPLSSLANAATLVSFAIIFYYMFTELPPISSRESFGTWRGLPLFFGTVLFAMEAIGVVMPLENEMKSPKKFGSTFGVLNIAMIPITMLYTFVGFFGYLKYGSEVQGALTLSLPPGDILAQSSKLMLAFAIFVTHGLAAFVAFDIAWREWVQPRVTKNHLFHEYLLRTGLVLIIVMFAAIIPYLELFISLIGALCLATMGLAFPALIQLFTYWHDVHGTQFWVWSVKNYLIVLVALIGFVVGVTTSVEEIIVKIFSS</sequence>
<evidence type="ECO:0000313" key="7">
    <source>
        <dbReference type="EMBL" id="KAF6209943.1"/>
    </source>
</evidence>
<evidence type="ECO:0000313" key="8">
    <source>
        <dbReference type="Proteomes" id="UP000466442"/>
    </source>
</evidence>
<evidence type="ECO:0000256" key="5">
    <source>
        <dbReference type="SAM" id="Phobius"/>
    </source>
</evidence>
<dbReference type="OrthoDB" id="1684102at2759"/>
<evidence type="ECO:0000256" key="2">
    <source>
        <dbReference type="ARBA" id="ARBA00022692"/>
    </source>
</evidence>